<feature type="region of interest" description="Disordered" evidence="1">
    <location>
        <begin position="92"/>
        <end position="118"/>
    </location>
</feature>
<comment type="caution">
    <text evidence="4">The sequence shown here is derived from an EMBL/GenBank/DDBJ whole genome shotgun (WGS) entry which is preliminary data.</text>
</comment>
<dbReference type="Pfam" id="PF13464">
    <property type="entry name" value="RodZ_C"/>
    <property type="match status" value="1"/>
</dbReference>
<organism evidence="4">
    <name type="scientific">hydrocarbon metagenome</name>
    <dbReference type="NCBI Taxonomy" id="938273"/>
    <lineage>
        <taxon>unclassified sequences</taxon>
        <taxon>metagenomes</taxon>
        <taxon>ecological metagenomes</taxon>
    </lineage>
</organism>
<dbReference type="GO" id="GO:0003677">
    <property type="term" value="F:DNA binding"/>
    <property type="evidence" value="ECO:0007669"/>
    <property type="project" value="InterPro"/>
</dbReference>
<name>A0A0W8FWQ5_9ZZZZ</name>
<proteinExistence type="predicted"/>
<dbReference type="PANTHER" id="PTHR34475">
    <property type="match status" value="1"/>
</dbReference>
<evidence type="ECO:0000313" key="4">
    <source>
        <dbReference type="EMBL" id="KUG25343.1"/>
    </source>
</evidence>
<feature type="transmembrane region" description="Helical" evidence="2">
    <location>
        <begin position="128"/>
        <end position="148"/>
    </location>
</feature>
<dbReference type="Pfam" id="PF13413">
    <property type="entry name" value="HTH_25"/>
    <property type="match status" value="1"/>
</dbReference>
<accession>A0A0W8FWQ5</accession>
<dbReference type="InterPro" id="IPR025194">
    <property type="entry name" value="RodZ-like_C"/>
</dbReference>
<dbReference type="InterPro" id="IPR050400">
    <property type="entry name" value="Bact_Cytoskel_RodZ"/>
</dbReference>
<reference evidence="4" key="1">
    <citation type="journal article" date="2015" name="Proc. Natl. Acad. Sci. U.S.A.">
        <title>Networks of energetic and metabolic interactions define dynamics in microbial communities.</title>
        <authorList>
            <person name="Embree M."/>
            <person name="Liu J.K."/>
            <person name="Al-Bassam M.M."/>
            <person name="Zengler K."/>
        </authorList>
    </citation>
    <scope>NUCLEOTIDE SEQUENCE</scope>
</reference>
<keyword evidence="2" id="KW-0812">Transmembrane</keyword>
<keyword evidence="2" id="KW-1133">Transmembrane helix</keyword>
<dbReference type="PANTHER" id="PTHR34475:SF1">
    <property type="entry name" value="CYTOSKELETON PROTEIN RODZ"/>
    <property type="match status" value="1"/>
</dbReference>
<dbReference type="EMBL" id="LNQE01000710">
    <property type="protein sequence ID" value="KUG25343.1"/>
    <property type="molecule type" value="Genomic_DNA"/>
</dbReference>
<feature type="compositionally biased region" description="Basic and acidic residues" evidence="1">
    <location>
        <begin position="97"/>
        <end position="109"/>
    </location>
</feature>
<dbReference type="AlphaFoldDB" id="A0A0W8FWQ5"/>
<evidence type="ECO:0000256" key="2">
    <source>
        <dbReference type="SAM" id="Phobius"/>
    </source>
</evidence>
<evidence type="ECO:0000256" key="1">
    <source>
        <dbReference type="SAM" id="MobiDB-lite"/>
    </source>
</evidence>
<dbReference type="InterPro" id="IPR010982">
    <property type="entry name" value="Lambda_DNA-bd_dom_sf"/>
</dbReference>
<dbReference type="Gene3D" id="1.10.260.40">
    <property type="entry name" value="lambda repressor-like DNA-binding domains"/>
    <property type="match status" value="1"/>
</dbReference>
<keyword evidence="2" id="KW-0472">Membrane</keyword>
<sequence length="274" mass="30871">MPTEDLKKFGEELKDAREKAEVTLPHIASKTRIDIKFLRAIEEGNFIILPEVYIRAFIKEYAAHCNLDPNEAISNYDLAKSGRSTVKDISITPDAGTQKEVENSKKEFSEETTQTQAEISSSHNRNRIIIFASAAIALIIIILLYLLFIKDSQPEFVVEKPFEEVLEEQRQRFTIEENKAVASSTVSSDSLTLNFKADDTCWVNVIIDGKYDKEYMLYRNSSIFVKAAENFDIIVGNAGGITLELNGTPMEFLGRKGERKIFSVNKDGIINSSN</sequence>
<gene>
    <name evidence="4" type="ORF">ASZ90_004833</name>
</gene>
<feature type="domain" description="Cytoskeleton protein RodZ-like C-terminal" evidence="3">
    <location>
        <begin position="195"/>
        <end position="259"/>
    </location>
</feature>
<protein>
    <submittedName>
        <fullName evidence="4">Transcriptional regulator</fullName>
    </submittedName>
</protein>
<evidence type="ECO:0000259" key="3">
    <source>
        <dbReference type="Pfam" id="PF13464"/>
    </source>
</evidence>